<organism evidence="4 5">
    <name type="scientific">Desulfosalsimonas propionicica</name>
    <dbReference type="NCBI Taxonomy" id="332175"/>
    <lineage>
        <taxon>Bacteria</taxon>
        <taxon>Pseudomonadati</taxon>
        <taxon>Thermodesulfobacteriota</taxon>
        <taxon>Desulfobacteria</taxon>
        <taxon>Desulfobacterales</taxon>
        <taxon>Desulfosalsimonadaceae</taxon>
        <taxon>Desulfosalsimonas</taxon>
    </lineage>
</organism>
<evidence type="ECO:0000313" key="4">
    <source>
        <dbReference type="EMBL" id="MBA2880610.1"/>
    </source>
</evidence>
<evidence type="ECO:0000256" key="2">
    <source>
        <dbReference type="ARBA" id="ARBA00022801"/>
    </source>
</evidence>
<name>A0A7W0HJW0_9BACT</name>
<keyword evidence="3" id="KW-0732">Signal</keyword>
<dbReference type="EC" id="3.4.21.-" evidence="4"/>
<dbReference type="GO" id="GO:0006508">
    <property type="term" value="P:proteolysis"/>
    <property type="evidence" value="ECO:0007669"/>
    <property type="project" value="InterPro"/>
</dbReference>
<keyword evidence="4" id="KW-0645">Protease</keyword>
<keyword evidence="5" id="KW-1185">Reference proteome</keyword>
<dbReference type="InterPro" id="IPR012338">
    <property type="entry name" value="Beta-lactam/transpept-like"/>
</dbReference>
<dbReference type="Gene3D" id="3.50.80.20">
    <property type="entry name" value="D-Ala-D-Ala carboxypeptidase C, peptidase S13"/>
    <property type="match status" value="1"/>
</dbReference>
<reference evidence="4 5" key="1">
    <citation type="submission" date="2020-07" db="EMBL/GenBank/DDBJ databases">
        <title>Genomic Encyclopedia of Type Strains, Phase IV (KMG-IV): sequencing the most valuable type-strain genomes for metagenomic binning, comparative biology and taxonomic classification.</title>
        <authorList>
            <person name="Goeker M."/>
        </authorList>
    </citation>
    <scope>NUCLEOTIDE SEQUENCE [LARGE SCALE GENOMIC DNA]</scope>
    <source>
        <strain evidence="4 5">DSM 17721</strain>
    </source>
</reference>
<dbReference type="EMBL" id="JACDUS010000002">
    <property type="protein sequence ID" value="MBA2880610.1"/>
    <property type="molecule type" value="Genomic_DNA"/>
</dbReference>
<dbReference type="Gene3D" id="3.40.710.10">
    <property type="entry name" value="DD-peptidase/beta-lactamase superfamily"/>
    <property type="match status" value="2"/>
</dbReference>
<protein>
    <submittedName>
        <fullName evidence="4">D-alanyl-D-alanine carboxypeptidase/D-alanyl-D-alanine-endopeptidase (Penicillin-binding protein 4)</fullName>
        <ecNumber evidence="4">3.4.16.4</ecNumber>
        <ecNumber evidence="4">3.4.21.-</ecNumber>
    </submittedName>
</protein>
<dbReference type="PANTHER" id="PTHR30023:SF0">
    <property type="entry name" value="PENICILLIN-SENSITIVE CARBOXYPEPTIDASE A"/>
    <property type="match status" value="1"/>
</dbReference>
<dbReference type="InterPro" id="IPR000667">
    <property type="entry name" value="Peptidase_S13"/>
</dbReference>
<keyword evidence="4" id="KW-0121">Carboxypeptidase</keyword>
<proteinExistence type="inferred from homology"/>
<dbReference type="GO" id="GO:0000270">
    <property type="term" value="P:peptidoglycan metabolic process"/>
    <property type="evidence" value="ECO:0007669"/>
    <property type="project" value="TreeGrafter"/>
</dbReference>
<feature type="chain" id="PRO_5031263976" evidence="3">
    <location>
        <begin position="21"/>
        <end position="396"/>
    </location>
</feature>
<dbReference type="PANTHER" id="PTHR30023">
    <property type="entry name" value="D-ALANYL-D-ALANINE CARBOXYPEPTIDASE"/>
    <property type="match status" value="1"/>
</dbReference>
<dbReference type="EC" id="3.4.16.4" evidence="4"/>
<dbReference type="PRINTS" id="PR00922">
    <property type="entry name" value="DADACBPTASE3"/>
</dbReference>
<comment type="similarity">
    <text evidence="1">Belongs to the peptidase S13 family.</text>
</comment>
<dbReference type="AlphaFoldDB" id="A0A7W0HJW0"/>
<dbReference type="Proteomes" id="UP000525298">
    <property type="component" value="Unassembled WGS sequence"/>
</dbReference>
<evidence type="ECO:0000256" key="1">
    <source>
        <dbReference type="ARBA" id="ARBA00006096"/>
    </source>
</evidence>
<dbReference type="SUPFAM" id="SSF56601">
    <property type="entry name" value="beta-lactamase/transpeptidase-like"/>
    <property type="match status" value="1"/>
</dbReference>
<gene>
    <name evidence="4" type="ORF">HNR65_000928</name>
</gene>
<sequence>MSLRSWICWILVLLLPAAAAAGTWQDVDQMIGPNDSAAVFAPDFRVLYAKNADRMQIPASTLKVLTALCAMKRLGPDFRFKTRFYLNDKNDLIIKGFGDPLLISEQVAEIAKILTDRIARVRHLILDDTWADAGIGIPGAKKRSLQPYDAPAGALCVNFNTVAAERRNNTWVSAEPQTPLLPLAKKRLSQIQPKSGRILLSSANQDNLIYAGQLFAHFLAKNGLGPTGKIRMEEAVPDCHRLIYQHRSPFSLTEVISRIMTYSNNFMTNQLVLALGADASGPPATLEKGVAVMNHYAENQLGISPEIVEGSGLSRKNRISAHMFGPVLHGFAPYYDLLTEKHGIFYKTGTLTGIQTRVGFVSHQGQLYGFAVLINTPGKAADPVTKAIAAKIRKKK</sequence>
<accession>A0A7W0HJW0</accession>
<feature type="signal peptide" evidence="3">
    <location>
        <begin position="1"/>
        <end position="20"/>
    </location>
</feature>
<dbReference type="Pfam" id="PF02113">
    <property type="entry name" value="Peptidase_S13"/>
    <property type="match status" value="2"/>
</dbReference>
<dbReference type="GO" id="GO:0009002">
    <property type="term" value="F:serine-type D-Ala-D-Ala carboxypeptidase activity"/>
    <property type="evidence" value="ECO:0007669"/>
    <property type="project" value="UniProtKB-EC"/>
</dbReference>
<dbReference type="RefSeq" id="WP_181550278.1">
    <property type="nucleotide sequence ID" value="NZ_JACDUS010000002.1"/>
</dbReference>
<comment type="caution">
    <text evidence="4">The sequence shown here is derived from an EMBL/GenBank/DDBJ whole genome shotgun (WGS) entry which is preliminary data.</text>
</comment>
<evidence type="ECO:0000256" key="3">
    <source>
        <dbReference type="SAM" id="SignalP"/>
    </source>
</evidence>
<evidence type="ECO:0000313" key="5">
    <source>
        <dbReference type="Proteomes" id="UP000525298"/>
    </source>
</evidence>
<keyword evidence="2 4" id="KW-0378">Hydrolase</keyword>